<protein>
    <submittedName>
        <fullName evidence="3">Chromosome partitioning protein ParB</fullName>
    </submittedName>
</protein>
<sequence length="763" mass="82335">MPTGAASSPRARGRPPCTRTTAHEARDLHGRGPAAVRQLRPQRRPPTGAEEWRRHPHLDPAGDPRRTLLRLVPAAAQAHRAHPGRLNPGVPMSPIMHVPLSKLRLSPLNARKTGGSDVSDLAANIAASGLLQNLIVAPSLAGADEFEVIAGGRRLTALQLLEREGRLPDAIATDGVPCRRIDDAAAIIEASTAENTIRAPLHPADQFEAFRAMVVAGKSVTEIAAHFSIGEVVVRQRLKLANVHPRLVQAYREDEATLEQLQALAVTDDHTAQLDVWNQARDRWERDPRELRRKLTAREIPSTDPRVLFVGLAAYEAAGGAVRRDLFSTREDAFLADGKLLDRLVEERAAELVDAVQAEGWSWVEFKQRCDYAEMAEYGQHPTEPTHQKPTAADKARIKEIDKRLEQLDKLLVQMDEDGRDDTDEFDQLCEEQESLEGESQRLTAGTEIWPEDVKAVAGALLVLDVQGGVQIHRGRLQPGQSIKAGKVAGQPKPADKPKKPEISDALVRRLTAHRTLALQAELAANPDVALKAVVHTLIEDVERGLGYETPSPLKLSLRQADLPDSADLKQAPAKKALQLALKGWRDKGLPTTAAARRAWIFQQPTDVLLGLLALAAAYSVDAVHGKGSSKPAADALAADLKLDMATWWAPDAENYLGAVPKALVIEAVAEACGKDEAAALVSLKSAPAVAEAAKKLAGTGWLPKVLRGPGYAVGVKPKAPAKAKPATKPKKHAKKATPKKSTTAKKTVKPAAKATTKKGAKK</sequence>
<evidence type="ECO:0000313" key="3">
    <source>
        <dbReference type="EMBL" id="PRH82832.1"/>
    </source>
</evidence>
<dbReference type="Gene3D" id="3.90.1530.30">
    <property type="match status" value="1"/>
</dbReference>
<keyword evidence="4" id="KW-1185">Reference proteome</keyword>
<feature type="region of interest" description="Disordered" evidence="1">
    <location>
        <begin position="481"/>
        <end position="500"/>
    </location>
</feature>
<accession>A0A2P6MA49</accession>
<dbReference type="SUPFAM" id="SSF110849">
    <property type="entry name" value="ParB/Sulfiredoxin"/>
    <property type="match status" value="1"/>
</dbReference>
<feature type="compositionally biased region" description="Basic and acidic residues" evidence="1">
    <location>
        <begin position="50"/>
        <end position="65"/>
    </location>
</feature>
<gene>
    <name evidence="3" type="ORF">C6N40_06400</name>
</gene>
<dbReference type="Gene3D" id="1.10.10.2830">
    <property type="match status" value="1"/>
</dbReference>
<dbReference type="OrthoDB" id="9813122at2"/>
<dbReference type="GO" id="GO:0007059">
    <property type="term" value="P:chromosome segregation"/>
    <property type="evidence" value="ECO:0007669"/>
    <property type="project" value="TreeGrafter"/>
</dbReference>
<evidence type="ECO:0000256" key="1">
    <source>
        <dbReference type="SAM" id="MobiDB-lite"/>
    </source>
</evidence>
<feature type="region of interest" description="Disordered" evidence="1">
    <location>
        <begin position="1"/>
        <end position="65"/>
    </location>
</feature>
<feature type="region of interest" description="Disordered" evidence="1">
    <location>
        <begin position="715"/>
        <end position="763"/>
    </location>
</feature>
<dbReference type="EMBL" id="PVLF01000005">
    <property type="protein sequence ID" value="PRH82832.1"/>
    <property type="molecule type" value="Genomic_DNA"/>
</dbReference>
<dbReference type="InterPro" id="IPR050336">
    <property type="entry name" value="Chromosome_partition/occlusion"/>
</dbReference>
<dbReference type="SMART" id="SM00470">
    <property type="entry name" value="ParB"/>
    <property type="match status" value="1"/>
</dbReference>
<dbReference type="InterPro" id="IPR036086">
    <property type="entry name" value="ParB/Sulfiredoxin_sf"/>
</dbReference>
<dbReference type="GO" id="GO:0005694">
    <property type="term" value="C:chromosome"/>
    <property type="evidence" value="ECO:0007669"/>
    <property type="project" value="TreeGrafter"/>
</dbReference>
<feature type="compositionally biased region" description="Basic residues" evidence="1">
    <location>
        <begin position="720"/>
        <end position="749"/>
    </location>
</feature>
<reference evidence="3 4" key="1">
    <citation type="submission" date="2018-03" db="EMBL/GenBank/DDBJ databases">
        <title>Arenimonas caeni sp. nov., isolated from activated sludge.</title>
        <authorList>
            <person name="Liu H."/>
        </authorList>
    </citation>
    <scope>NUCLEOTIDE SEQUENCE [LARGE SCALE GENOMIC DNA]</scope>
    <source>
        <strain evidence="4">z29</strain>
    </source>
</reference>
<comment type="caution">
    <text evidence="3">The sequence shown here is derived from an EMBL/GenBank/DDBJ whole genome shotgun (WGS) entry which is preliminary data.</text>
</comment>
<dbReference type="Pfam" id="PF02195">
    <property type="entry name" value="ParB_N"/>
    <property type="match status" value="1"/>
</dbReference>
<dbReference type="AlphaFoldDB" id="A0A2P6MA49"/>
<organism evidence="3 4">
    <name type="scientific">Arenimonas caeni</name>
    <dbReference type="NCBI Taxonomy" id="2058085"/>
    <lineage>
        <taxon>Bacteria</taxon>
        <taxon>Pseudomonadati</taxon>
        <taxon>Pseudomonadota</taxon>
        <taxon>Gammaproteobacteria</taxon>
        <taxon>Lysobacterales</taxon>
        <taxon>Lysobacteraceae</taxon>
        <taxon>Arenimonas</taxon>
    </lineage>
</organism>
<evidence type="ECO:0000259" key="2">
    <source>
        <dbReference type="SMART" id="SM00470"/>
    </source>
</evidence>
<feature type="compositionally biased region" description="Basic and acidic residues" evidence="1">
    <location>
        <begin position="21"/>
        <end position="30"/>
    </location>
</feature>
<dbReference type="PANTHER" id="PTHR33375">
    <property type="entry name" value="CHROMOSOME-PARTITIONING PROTEIN PARB-RELATED"/>
    <property type="match status" value="1"/>
</dbReference>
<dbReference type="Proteomes" id="UP000241736">
    <property type="component" value="Unassembled WGS sequence"/>
</dbReference>
<dbReference type="CDD" id="cd16406">
    <property type="entry name" value="ParB_N_like"/>
    <property type="match status" value="1"/>
</dbReference>
<name>A0A2P6MA49_9GAMM</name>
<evidence type="ECO:0000313" key="4">
    <source>
        <dbReference type="Proteomes" id="UP000241736"/>
    </source>
</evidence>
<proteinExistence type="predicted"/>
<dbReference type="PANTHER" id="PTHR33375:SF7">
    <property type="entry name" value="CHROMOSOME 2-PARTITIONING PROTEIN PARB-RELATED"/>
    <property type="match status" value="1"/>
</dbReference>
<feature type="domain" description="ParB-like N-terminal" evidence="2">
    <location>
        <begin position="96"/>
        <end position="196"/>
    </location>
</feature>
<dbReference type="SUPFAM" id="SSF109709">
    <property type="entry name" value="KorB DNA-binding domain-like"/>
    <property type="match status" value="1"/>
</dbReference>
<dbReference type="InterPro" id="IPR003115">
    <property type="entry name" value="ParB_N"/>
</dbReference>